<evidence type="ECO:0000313" key="3">
    <source>
        <dbReference type="Proteomes" id="UP000004853"/>
    </source>
</evidence>
<dbReference type="Pfam" id="PF19976">
    <property type="entry name" value="GAAD"/>
    <property type="match status" value="1"/>
</dbReference>
<dbReference type="Proteomes" id="UP000004853">
    <property type="component" value="Unassembled WGS sequence"/>
</dbReference>
<accession>F7T2Y5</accession>
<feature type="domain" description="GTPase-associated adaptor" evidence="1">
    <location>
        <begin position="6"/>
        <end position="66"/>
    </location>
</feature>
<dbReference type="EMBL" id="AFRQ01000059">
    <property type="protein sequence ID" value="EGP45300.1"/>
    <property type="molecule type" value="Genomic_DNA"/>
</dbReference>
<dbReference type="InterPro" id="IPR045533">
    <property type="entry name" value="GAAD"/>
</dbReference>
<gene>
    <name evidence="2" type="ORF">AXXA_16497</name>
</gene>
<reference evidence="2 3" key="1">
    <citation type="submission" date="2011-06" db="EMBL/GenBank/DDBJ databases">
        <authorList>
            <person name="Bador J."/>
            <person name="Amoureux L."/>
            <person name="Neuwirth C."/>
        </authorList>
    </citation>
    <scope>NUCLEOTIDE SEQUENCE [LARGE SCALE GENOMIC DNA]</scope>
    <source>
        <strain evidence="2 3">AXX-A</strain>
    </source>
</reference>
<dbReference type="HOGENOM" id="CLU_2730659_0_0_4"/>
<name>F7T2Y5_9BURK</name>
<evidence type="ECO:0000259" key="1">
    <source>
        <dbReference type="Pfam" id="PF19976"/>
    </source>
</evidence>
<proteinExistence type="predicted"/>
<organism evidence="2 3">
    <name type="scientific">Achromobacter insuavis AXX-A</name>
    <dbReference type="NCBI Taxonomy" id="1003200"/>
    <lineage>
        <taxon>Bacteria</taxon>
        <taxon>Pseudomonadati</taxon>
        <taxon>Pseudomonadota</taxon>
        <taxon>Betaproteobacteria</taxon>
        <taxon>Burkholderiales</taxon>
        <taxon>Alcaligenaceae</taxon>
        <taxon>Achromobacter</taxon>
    </lineage>
</organism>
<evidence type="ECO:0000313" key="2">
    <source>
        <dbReference type="EMBL" id="EGP45300.1"/>
    </source>
</evidence>
<protein>
    <recommendedName>
        <fullName evidence="1">GTPase-associated adaptor domain-containing protein</fullName>
    </recommendedName>
</protein>
<sequence length="71" mass="8234">MTEPSTDNLIFRFWQLTGSQMRDIALELGLMTKDDLQVPPHERYRNALNVAKQKGLLVELAKHVEKLERKA</sequence>
<comment type="caution">
    <text evidence="2">The sequence shown here is derived from an EMBL/GenBank/DDBJ whole genome shotgun (WGS) entry which is preliminary data.</text>
</comment>
<dbReference type="AlphaFoldDB" id="F7T2Y5"/>